<proteinExistence type="predicted"/>
<sequence>MEMNKNSEKADALANLYRATLSLARKDKETGLVFLNKAKEILGDNVVKLIQGVTTTQEQEYWAEKVLDYYNKLRLA</sequence>
<protein>
    <submittedName>
        <fullName evidence="1">Uncharacterized protein</fullName>
    </submittedName>
</protein>
<dbReference type="Proteomes" id="UP000231414">
    <property type="component" value="Unassembled WGS sequence"/>
</dbReference>
<evidence type="ECO:0000313" key="2">
    <source>
        <dbReference type="Proteomes" id="UP000231414"/>
    </source>
</evidence>
<organism evidence="1 2">
    <name type="scientific">candidate division WWE3 bacterium CG08_land_8_20_14_0_20_43_13</name>
    <dbReference type="NCBI Taxonomy" id="1975087"/>
    <lineage>
        <taxon>Bacteria</taxon>
        <taxon>Katanobacteria</taxon>
    </lineage>
</organism>
<reference evidence="2" key="1">
    <citation type="submission" date="2017-09" db="EMBL/GenBank/DDBJ databases">
        <title>Depth-based differentiation of microbial function through sediment-hosted aquifers and enrichment of novel symbionts in the deep terrestrial subsurface.</title>
        <authorList>
            <person name="Probst A.J."/>
            <person name="Ladd B."/>
            <person name="Jarett J.K."/>
            <person name="Geller-Mcgrath D.E."/>
            <person name="Sieber C.M.K."/>
            <person name="Emerson J.B."/>
            <person name="Anantharaman K."/>
            <person name="Thomas B.C."/>
            <person name="Malmstrom R."/>
            <person name="Stieglmeier M."/>
            <person name="Klingl A."/>
            <person name="Woyke T."/>
            <person name="Ryan C.M."/>
            <person name="Banfield J.F."/>
        </authorList>
    </citation>
    <scope>NUCLEOTIDE SEQUENCE [LARGE SCALE GENOMIC DNA]</scope>
</reference>
<accession>A0A2H0X895</accession>
<name>A0A2H0X895_UNCKA</name>
<dbReference type="AlphaFoldDB" id="A0A2H0X895"/>
<comment type="caution">
    <text evidence="1">The sequence shown here is derived from an EMBL/GenBank/DDBJ whole genome shotgun (WGS) entry which is preliminary data.</text>
</comment>
<gene>
    <name evidence="1" type="ORF">COT52_00170</name>
</gene>
<evidence type="ECO:0000313" key="1">
    <source>
        <dbReference type="EMBL" id="PIS21134.1"/>
    </source>
</evidence>
<dbReference type="EMBL" id="PEYW01000003">
    <property type="protein sequence ID" value="PIS21134.1"/>
    <property type="molecule type" value="Genomic_DNA"/>
</dbReference>